<dbReference type="GO" id="GO:0000030">
    <property type="term" value="F:mannosyltransferase activity"/>
    <property type="evidence" value="ECO:0007669"/>
    <property type="project" value="TreeGrafter"/>
</dbReference>
<dbReference type="Pfam" id="PF13469">
    <property type="entry name" value="Sulfotransfer_3"/>
    <property type="match status" value="1"/>
</dbReference>
<sequence>MITMNEAATPKDKSIAQAISFMRTNRPLRAEELCRDYLSQNPGCTEHLRLLSHALMKQKRFTEAEEKLRFAISLSPDYPQLYEDLGSAFAMQSRYEEAIPELEKAIRLQPALPLAHKKLGQALAAVGRGKEADEEFQVYIDGDPNRKAIIKAADLLDEDKTEEAIDVLQAILKSKPDHVNAMRYLALAYRKGEKKLQDAEALLKSATRLAPDFIPAWFDLGSLLSLRDKRMEAIAAYQKVVQLDPDNAAAWGGLGSAYAVAMYPDKSAEAYAKSVALKPDVPNVLMGQAHVLKTLGDQAEALKSYRAAIKIKPEFGEVYWSMANLKIFQFEEEEVSSMLQQLESDNLTESEEIHFRFALGKAFEDKKDYEQAWHYYHTGNQQQRMTVEHHPLKMETRHSQLKQIFNKEFLQERADVGYDVSDPILIVGLPRSGSTLIEQILASHTLVEGTSELPVLGKLSESIGQYRTDGIKYPEAAKDLRNKDWRAYGQQYIEETQRHRVTDKPFFTDKLPNNFPQVGLLSLILPNAKVINARRHPFDSCLGSYKQLFSKGQNFTYDMLDLAHYYQLYDAMMKHWHEVLPGKVLDVHYEETVDDLENQVRCILDFCDLPFEQSCVDFHQTERAVKTASSEQVRQPIYTGALGTWRRYEKHLDLWQEQLGDIVDDLPEVSRNAGL</sequence>
<dbReference type="PANTHER" id="PTHR44216:SF3">
    <property type="entry name" value="PROTEIN O-MANNOSYL-TRANSFERASE TMTC2"/>
    <property type="match status" value="1"/>
</dbReference>
<dbReference type="Gene3D" id="3.40.50.300">
    <property type="entry name" value="P-loop containing nucleotide triphosphate hydrolases"/>
    <property type="match status" value="1"/>
</dbReference>
<dbReference type="Pfam" id="PF13181">
    <property type="entry name" value="TPR_8"/>
    <property type="match status" value="1"/>
</dbReference>
<dbReference type="Pfam" id="PF13414">
    <property type="entry name" value="TPR_11"/>
    <property type="match status" value="2"/>
</dbReference>
<evidence type="ECO:0000313" key="1">
    <source>
        <dbReference type="EMBL" id="SUZ54871.1"/>
    </source>
</evidence>
<dbReference type="PROSITE" id="PS50293">
    <property type="entry name" value="TPR_REGION"/>
    <property type="match status" value="1"/>
</dbReference>
<organism evidence="1">
    <name type="scientific">marine metagenome</name>
    <dbReference type="NCBI Taxonomy" id="408172"/>
    <lineage>
        <taxon>unclassified sequences</taxon>
        <taxon>metagenomes</taxon>
        <taxon>ecological metagenomes</taxon>
    </lineage>
</organism>
<dbReference type="InterPro" id="IPR019734">
    <property type="entry name" value="TPR_rpt"/>
</dbReference>
<gene>
    <name evidence="1" type="ORF">METZ01_LOCUS7725</name>
</gene>
<dbReference type="PANTHER" id="PTHR44216">
    <property type="entry name" value="PROTEIN O-MANNOSYL-TRANSFERASE TMTC2"/>
    <property type="match status" value="1"/>
</dbReference>
<protein>
    <submittedName>
        <fullName evidence="1">Uncharacterized protein</fullName>
    </submittedName>
</protein>
<dbReference type="InterPro" id="IPR027417">
    <property type="entry name" value="P-loop_NTPase"/>
</dbReference>
<accession>A0A381NK06</accession>
<dbReference type="SUPFAM" id="SSF52540">
    <property type="entry name" value="P-loop containing nucleoside triphosphate hydrolases"/>
    <property type="match status" value="1"/>
</dbReference>
<dbReference type="EMBL" id="UINC01000412">
    <property type="protein sequence ID" value="SUZ54871.1"/>
    <property type="molecule type" value="Genomic_DNA"/>
</dbReference>
<dbReference type="Pfam" id="PF14559">
    <property type="entry name" value="TPR_19"/>
    <property type="match status" value="1"/>
</dbReference>
<dbReference type="SMART" id="SM00028">
    <property type="entry name" value="TPR"/>
    <property type="match status" value="6"/>
</dbReference>
<dbReference type="Pfam" id="PF13432">
    <property type="entry name" value="TPR_16"/>
    <property type="match status" value="1"/>
</dbReference>
<dbReference type="SUPFAM" id="SSF48452">
    <property type="entry name" value="TPR-like"/>
    <property type="match status" value="2"/>
</dbReference>
<proteinExistence type="predicted"/>
<dbReference type="PROSITE" id="PS50005">
    <property type="entry name" value="TPR"/>
    <property type="match status" value="3"/>
</dbReference>
<name>A0A381NK06_9ZZZZ</name>
<dbReference type="GO" id="GO:0035269">
    <property type="term" value="P:protein O-linked glycosylation via mannose"/>
    <property type="evidence" value="ECO:0007669"/>
    <property type="project" value="TreeGrafter"/>
</dbReference>
<dbReference type="Gene3D" id="1.25.40.10">
    <property type="entry name" value="Tetratricopeptide repeat domain"/>
    <property type="match status" value="2"/>
</dbReference>
<dbReference type="InterPro" id="IPR052384">
    <property type="entry name" value="TMTC_O-mannosyltransferase"/>
</dbReference>
<dbReference type="InterPro" id="IPR011990">
    <property type="entry name" value="TPR-like_helical_dom_sf"/>
</dbReference>
<dbReference type="GO" id="GO:0005789">
    <property type="term" value="C:endoplasmic reticulum membrane"/>
    <property type="evidence" value="ECO:0007669"/>
    <property type="project" value="TreeGrafter"/>
</dbReference>
<dbReference type="AlphaFoldDB" id="A0A381NK06"/>
<reference evidence="1" key="1">
    <citation type="submission" date="2018-05" db="EMBL/GenBank/DDBJ databases">
        <authorList>
            <person name="Lanie J.A."/>
            <person name="Ng W.-L."/>
            <person name="Kazmierczak K.M."/>
            <person name="Andrzejewski T.M."/>
            <person name="Davidsen T.M."/>
            <person name="Wayne K.J."/>
            <person name="Tettelin H."/>
            <person name="Glass J.I."/>
            <person name="Rusch D."/>
            <person name="Podicherti R."/>
            <person name="Tsui H.-C.T."/>
            <person name="Winkler M.E."/>
        </authorList>
    </citation>
    <scope>NUCLEOTIDE SEQUENCE</scope>
</reference>